<protein>
    <submittedName>
        <fullName evidence="2">Uncharacterized protein</fullName>
    </submittedName>
</protein>
<proteinExistence type="predicted"/>
<dbReference type="Proteomes" id="UP000078559">
    <property type="component" value="Chromosome 13"/>
</dbReference>
<reference evidence="2" key="1">
    <citation type="submission" date="2014-12" db="EMBL/GenBank/DDBJ databases">
        <title>Genome Sequence of Valsa Canker Pathogens Uncovers a Specific Adaption of Colonization on Woody Bark.</title>
        <authorList>
            <person name="Yin Z."/>
            <person name="Liu H."/>
            <person name="Gao X."/>
            <person name="Li Z."/>
            <person name="Song N."/>
            <person name="Ke X."/>
            <person name="Dai Q."/>
            <person name="Wu Y."/>
            <person name="Sun Y."/>
            <person name="Xu J.-R."/>
            <person name="Kang Z.K."/>
            <person name="Wang L."/>
            <person name="Huang L."/>
        </authorList>
    </citation>
    <scope>NUCLEOTIDE SEQUENCE [LARGE SCALE GENOMIC DNA]</scope>
    <source>
        <strain evidence="2">03-8</strain>
    </source>
</reference>
<organism evidence="2 3">
    <name type="scientific">Cytospora mali</name>
    <name type="common">Apple Valsa canker fungus</name>
    <name type="synonym">Valsa mali</name>
    <dbReference type="NCBI Taxonomy" id="578113"/>
    <lineage>
        <taxon>Eukaryota</taxon>
        <taxon>Fungi</taxon>
        <taxon>Dikarya</taxon>
        <taxon>Ascomycota</taxon>
        <taxon>Pezizomycotina</taxon>
        <taxon>Sordariomycetes</taxon>
        <taxon>Sordariomycetidae</taxon>
        <taxon>Diaporthales</taxon>
        <taxon>Cytosporaceae</taxon>
        <taxon>Cytospora</taxon>
    </lineage>
</organism>
<accession>A0A194WE66</accession>
<evidence type="ECO:0000313" key="3">
    <source>
        <dbReference type="Proteomes" id="UP000078559"/>
    </source>
</evidence>
<name>A0A194WE66_CYTMA</name>
<keyword evidence="3" id="KW-1185">Reference proteome</keyword>
<evidence type="ECO:0000256" key="1">
    <source>
        <dbReference type="SAM" id="MobiDB-lite"/>
    </source>
</evidence>
<dbReference type="EMBL" id="CM003110">
    <property type="protein sequence ID" value="KUI74473.1"/>
    <property type="molecule type" value="Genomic_DNA"/>
</dbReference>
<dbReference type="AlphaFoldDB" id="A0A194WE66"/>
<evidence type="ECO:0000313" key="2">
    <source>
        <dbReference type="EMBL" id="KUI74473.1"/>
    </source>
</evidence>
<sequence length="81" mass="8962">MRASKRAGDDVDRIREVNYEREDKGRRMEKDVACFVGQTEQDKNIRMQGSDQVTACDATGAKSEEPGARSQEPGAQVSQSV</sequence>
<feature type="region of interest" description="Disordered" evidence="1">
    <location>
        <begin position="43"/>
        <end position="81"/>
    </location>
</feature>
<gene>
    <name evidence="2" type="ORF">VM1G_10165</name>
</gene>